<accession>A0A3P6RGW6</accession>
<feature type="domain" description="UGGT thioredoxin-like" evidence="1">
    <location>
        <begin position="26"/>
        <end position="224"/>
    </location>
</feature>
<dbReference type="Proteomes" id="UP000271889">
    <property type="component" value="Unassembled WGS sequence"/>
</dbReference>
<dbReference type="GO" id="GO:0051082">
    <property type="term" value="F:unfolded protein binding"/>
    <property type="evidence" value="ECO:0007669"/>
    <property type="project" value="TreeGrafter"/>
</dbReference>
<dbReference type="AlphaFoldDB" id="A0A3P6RGW6"/>
<evidence type="ECO:0000313" key="3">
    <source>
        <dbReference type="Proteomes" id="UP000271889"/>
    </source>
</evidence>
<dbReference type="GO" id="GO:0005783">
    <property type="term" value="C:endoplasmic reticulum"/>
    <property type="evidence" value="ECO:0007669"/>
    <property type="project" value="TreeGrafter"/>
</dbReference>
<organism evidence="2 3">
    <name type="scientific">Cylicostephanus goldi</name>
    <name type="common">Nematode worm</name>
    <dbReference type="NCBI Taxonomy" id="71465"/>
    <lineage>
        <taxon>Eukaryota</taxon>
        <taxon>Metazoa</taxon>
        <taxon>Ecdysozoa</taxon>
        <taxon>Nematoda</taxon>
        <taxon>Chromadorea</taxon>
        <taxon>Rhabditida</taxon>
        <taxon>Rhabditina</taxon>
        <taxon>Rhabditomorpha</taxon>
        <taxon>Strongyloidea</taxon>
        <taxon>Strongylidae</taxon>
        <taxon>Cylicostephanus</taxon>
    </lineage>
</organism>
<dbReference type="GO" id="GO:0003980">
    <property type="term" value="F:UDP-glucose:glycoprotein glucosyltransferase activity"/>
    <property type="evidence" value="ECO:0007669"/>
    <property type="project" value="InterPro"/>
</dbReference>
<evidence type="ECO:0000259" key="1">
    <source>
        <dbReference type="Pfam" id="PF18400"/>
    </source>
</evidence>
<dbReference type="PANTHER" id="PTHR11226">
    <property type="entry name" value="UDP-GLUCOSE GLYCOPROTEIN:GLUCOSYLTRANSFERASE"/>
    <property type="match status" value="1"/>
</dbReference>
<protein>
    <recommendedName>
        <fullName evidence="1">UGGT thioredoxin-like domain-containing protein</fullName>
    </recommendedName>
</protein>
<gene>
    <name evidence="2" type="ORF">CGOC_LOCUS75</name>
</gene>
<dbReference type="GO" id="GO:0018279">
    <property type="term" value="P:protein N-linked glycosylation via asparagine"/>
    <property type="evidence" value="ECO:0007669"/>
    <property type="project" value="TreeGrafter"/>
</dbReference>
<proteinExistence type="predicted"/>
<dbReference type="InterPro" id="IPR009448">
    <property type="entry name" value="UDP-g_GGtrans"/>
</dbReference>
<evidence type="ECO:0000313" key="2">
    <source>
        <dbReference type="EMBL" id="VDK41288.1"/>
    </source>
</evidence>
<dbReference type="Pfam" id="PF18400">
    <property type="entry name" value="Thioredoxin_12"/>
    <property type="match status" value="1"/>
</dbReference>
<reference evidence="2 3" key="1">
    <citation type="submission" date="2018-11" db="EMBL/GenBank/DDBJ databases">
        <authorList>
            <consortium name="Pathogen Informatics"/>
        </authorList>
    </citation>
    <scope>NUCLEOTIDE SEQUENCE [LARGE SCALE GENOMIC DNA]</scope>
</reference>
<keyword evidence="3" id="KW-1185">Reference proteome</keyword>
<dbReference type="PANTHER" id="PTHR11226:SF0">
    <property type="entry name" value="UDP-GLUCOSE:GLYCOPROTEIN GLUCOSYLTRANSFERASE"/>
    <property type="match status" value="1"/>
</dbReference>
<name>A0A3P6RGW6_CYLGO</name>
<dbReference type="EMBL" id="UYRV01000063">
    <property type="protein sequence ID" value="VDK41288.1"/>
    <property type="molecule type" value="Genomic_DNA"/>
</dbReference>
<dbReference type="OrthoDB" id="5869455at2759"/>
<dbReference type="InterPro" id="IPR040693">
    <property type="entry name" value="UGGT_TRXL_1"/>
</dbReference>
<dbReference type="GO" id="GO:0036503">
    <property type="term" value="P:ERAD pathway"/>
    <property type="evidence" value="ECO:0007669"/>
    <property type="project" value="TreeGrafter"/>
</dbReference>
<sequence>MVPYFGSLPTTLLRSPQSWIGTKVISTHAHYSASDEQKYEFALEVAAGILDEPSMDILKLSLSYRMFSPAVHLFQQVRHKPLIASDYSVDCAAFFDVHGTTGCTSKGLEDAVNSASQRWAYFLYEMLMEKLSASKERSVSMPFSASLSSCLLLEKIEPNCLRDVPELLSTDHVNGKDSSPKTVVIIYGDIGSQDWLQLHNKALELSASNKAQYVLRHFQKNTISARSVSLSGYGVELAIKNTEYKAVDDSNVKKEEAEETSLHGFNFKLLKELHPDAAESLDAFRIHLKEIEELAPLKQWQVQDLSFQVALKVSARVRPNAYLPRIQSLFRTPFFVFVAPIVRLANRRN</sequence>